<name>A0A0L0M956_9BURK</name>
<organism evidence="3 4">
    <name type="scientific">Candidatus Burkholderia verschuerenii</name>
    <dbReference type="NCBI Taxonomy" id="242163"/>
    <lineage>
        <taxon>Bacteria</taxon>
        <taxon>Pseudomonadati</taxon>
        <taxon>Pseudomonadota</taxon>
        <taxon>Betaproteobacteria</taxon>
        <taxon>Burkholderiales</taxon>
        <taxon>Burkholderiaceae</taxon>
        <taxon>Burkholderia</taxon>
    </lineage>
</organism>
<feature type="region of interest" description="Disordered" evidence="1">
    <location>
        <begin position="25"/>
        <end position="49"/>
    </location>
</feature>
<evidence type="ECO:0000256" key="1">
    <source>
        <dbReference type="SAM" id="MobiDB-lite"/>
    </source>
</evidence>
<proteinExistence type="predicted"/>
<evidence type="ECO:0000256" key="2">
    <source>
        <dbReference type="SAM" id="SignalP"/>
    </source>
</evidence>
<feature type="signal peptide" evidence="2">
    <location>
        <begin position="1"/>
        <end position="21"/>
    </location>
</feature>
<dbReference type="AlphaFoldDB" id="A0A0L0M956"/>
<gene>
    <name evidence="3" type="ORF">BVER_01111c</name>
</gene>
<accession>A0A0L0M956</accession>
<dbReference type="EMBL" id="LFJJ01000152">
    <property type="protein sequence ID" value="KND59187.1"/>
    <property type="molecule type" value="Genomic_DNA"/>
</dbReference>
<feature type="region of interest" description="Disordered" evidence="1">
    <location>
        <begin position="130"/>
        <end position="150"/>
    </location>
</feature>
<dbReference type="PATRIC" id="fig|242163.4.peg.1596"/>
<evidence type="ECO:0000313" key="4">
    <source>
        <dbReference type="Proteomes" id="UP000036959"/>
    </source>
</evidence>
<evidence type="ECO:0000313" key="3">
    <source>
        <dbReference type="EMBL" id="KND59187.1"/>
    </source>
</evidence>
<keyword evidence="2" id="KW-0732">Signal</keyword>
<dbReference type="Proteomes" id="UP000036959">
    <property type="component" value="Unassembled WGS sequence"/>
</dbReference>
<sequence>MMRSNALVVALLAMISLPVTALHAQQAPQTQPQQQQQPQPMPPGHPSKKALLAAEGVMTSANLARGAADVCHLDAAKIARFKETARVNFPDAPDFEAEWKLGLAQAQPTVDRFDKLRTSNPVQYKKEINDACPPLSQGIDEVTQPQPPAQ</sequence>
<protein>
    <submittedName>
        <fullName evidence="3">Uncharacterized protein</fullName>
    </submittedName>
</protein>
<feature type="chain" id="PRO_5005543966" evidence="2">
    <location>
        <begin position="22"/>
        <end position="150"/>
    </location>
</feature>
<keyword evidence="4" id="KW-1185">Reference proteome</keyword>
<comment type="caution">
    <text evidence="3">The sequence shown here is derived from an EMBL/GenBank/DDBJ whole genome shotgun (WGS) entry which is preliminary data.</text>
</comment>
<reference evidence="4" key="1">
    <citation type="submission" date="2015-06" db="EMBL/GenBank/DDBJ databases">
        <title>Comparative genomics of Burkholderia leaf nodule symbionts.</title>
        <authorList>
            <person name="Carlier A."/>
            <person name="Eberl L."/>
            <person name="Pinto-Carbo M."/>
        </authorList>
    </citation>
    <scope>NUCLEOTIDE SEQUENCE [LARGE SCALE GENOMIC DNA]</scope>
    <source>
        <strain evidence="4">UZHbot4</strain>
    </source>
</reference>
<feature type="compositionally biased region" description="Low complexity" evidence="1">
    <location>
        <begin position="25"/>
        <end position="38"/>
    </location>
</feature>